<dbReference type="SMART" id="SM00387">
    <property type="entry name" value="HATPase_c"/>
    <property type="match status" value="1"/>
</dbReference>
<dbReference type="InterPro" id="IPR003594">
    <property type="entry name" value="HATPase_dom"/>
</dbReference>
<dbReference type="InterPro" id="IPR036097">
    <property type="entry name" value="HisK_dim/P_sf"/>
</dbReference>
<feature type="domain" description="Histidine kinase" evidence="7">
    <location>
        <begin position="435"/>
        <end position="652"/>
    </location>
</feature>
<dbReference type="Pfam" id="PF08448">
    <property type="entry name" value="PAS_4"/>
    <property type="match status" value="1"/>
</dbReference>
<dbReference type="InterPro" id="IPR052162">
    <property type="entry name" value="Sensor_kinase/Photoreceptor"/>
</dbReference>
<dbReference type="PANTHER" id="PTHR43304:SF1">
    <property type="entry name" value="PAC DOMAIN-CONTAINING PROTEIN"/>
    <property type="match status" value="1"/>
</dbReference>
<dbReference type="SMART" id="SM00091">
    <property type="entry name" value="PAS"/>
    <property type="match status" value="3"/>
</dbReference>
<name>A0A917PRA0_9DEIO</name>
<dbReference type="InterPro" id="IPR035965">
    <property type="entry name" value="PAS-like_dom_sf"/>
</dbReference>
<evidence type="ECO:0000313" key="10">
    <source>
        <dbReference type="EMBL" id="GGJ88651.1"/>
    </source>
</evidence>
<dbReference type="CDD" id="cd00082">
    <property type="entry name" value="HisKA"/>
    <property type="match status" value="1"/>
</dbReference>
<dbReference type="PRINTS" id="PR00344">
    <property type="entry name" value="BCTRLSENSOR"/>
</dbReference>
<dbReference type="Pfam" id="PF00512">
    <property type="entry name" value="HisKA"/>
    <property type="match status" value="1"/>
</dbReference>
<keyword evidence="11" id="KW-1185">Reference proteome</keyword>
<organism evidence="10 11">
    <name type="scientific">Deinococcus aquiradiocola</name>
    <dbReference type="NCBI Taxonomy" id="393059"/>
    <lineage>
        <taxon>Bacteria</taxon>
        <taxon>Thermotogati</taxon>
        <taxon>Deinococcota</taxon>
        <taxon>Deinococci</taxon>
        <taxon>Deinococcales</taxon>
        <taxon>Deinococcaceae</taxon>
        <taxon>Deinococcus</taxon>
    </lineage>
</organism>
<comment type="caution">
    <text evidence="10">The sequence shown here is derived from an EMBL/GenBank/DDBJ whole genome shotgun (WGS) entry which is preliminary data.</text>
</comment>
<feature type="domain" description="PAC" evidence="9">
    <location>
        <begin position="364"/>
        <end position="417"/>
    </location>
</feature>
<dbReference type="PANTHER" id="PTHR43304">
    <property type="entry name" value="PHYTOCHROME-LIKE PROTEIN CPH1"/>
    <property type="match status" value="1"/>
</dbReference>
<reference evidence="10" key="1">
    <citation type="journal article" date="2014" name="Int. J. Syst. Evol. Microbiol.">
        <title>Complete genome sequence of Corynebacterium casei LMG S-19264T (=DSM 44701T), isolated from a smear-ripened cheese.</title>
        <authorList>
            <consortium name="US DOE Joint Genome Institute (JGI-PGF)"/>
            <person name="Walter F."/>
            <person name="Albersmeier A."/>
            <person name="Kalinowski J."/>
            <person name="Ruckert C."/>
        </authorList>
    </citation>
    <scope>NUCLEOTIDE SEQUENCE</scope>
    <source>
        <strain evidence="10">JCM 14371</strain>
    </source>
</reference>
<dbReference type="InterPro" id="IPR000014">
    <property type="entry name" value="PAS"/>
</dbReference>
<feature type="domain" description="PAS" evidence="8">
    <location>
        <begin position="282"/>
        <end position="335"/>
    </location>
</feature>
<feature type="domain" description="PAS" evidence="8">
    <location>
        <begin position="139"/>
        <end position="209"/>
    </location>
</feature>
<keyword evidence="5 10" id="KW-0418">Kinase</keyword>
<evidence type="ECO:0000256" key="4">
    <source>
        <dbReference type="ARBA" id="ARBA00022679"/>
    </source>
</evidence>
<dbReference type="SUPFAM" id="SSF55874">
    <property type="entry name" value="ATPase domain of HSP90 chaperone/DNA topoisomerase II/histidine kinase"/>
    <property type="match status" value="1"/>
</dbReference>
<dbReference type="Gene3D" id="3.30.450.20">
    <property type="entry name" value="PAS domain"/>
    <property type="match status" value="3"/>
</dbReference>
<dbReference type="SUPFAM" id="SSF47384">
    <property type="entry name" value="Homodimeric domain of signal transducing histidine kinase"/>
    <property type="match status" value="1"/>
</dbReference>
<evidence type="ECO:0000256" key="6">
    <source>
        <dbReference type="SAM" id="Coils"/>
    </source>
</evidence>
<reference evidence="10" key="2">
    <citation type="submission" date="2020-09" db="EMBL/GenBank/DDBJ databases">
        <authorList>
            <person name="Sun Q."/>
            <person name="Ohkuma M."/>
        </authorList>
    </citation>
    <scope>NUCLEOTIDE SEQUENCE</scope>
    <source>
        <strain evidence="10">JCM 14371</strain>
    </source>
</reference>
<gene>
    <name evidence="10" type="ORF">GCM10008939_35920</name>
</gene>
<dbReference type="InterPro" id="IPR003661">
    <property type="entry name" value="HisK_dim/P_dom"/>
</dbReference>
<dbReference type="InterPro" id="IPR036890">
    <property type="entry name" value="HATPase_C_sf"/>
</dbReference>
<evidence type="ECO:0000259" key="8">
    <source>
        <dbReference type="PROSITE" id="PS50112"/>
    </source>
</evidence>
<dbReference type="InterPro" id="IPR013656">
    <property type="entry name" value="PAS_4"/>
</dbReference>
<dbReference type="InterPro" id="IPR004358">
    <property type="entry name" value="Sig_transdc_His_kin-like_C"/>
</dbReference>
<feature type="domain" description="PAC" evidence="9">
    <location>
        <begin position="212"/>
        <end position="264"/>
    </location>
</feature>
<dbReference type="InterPro" id="IPR001610">
    <property type="entry name" value="PAC"/>
</dbReference>
<dbReference type="SUPFAM" id="SSF55785">
    <property type="entry name" value="PYP-like sensor domain (PAS domain)"/>
    <property type="match status" value="3"/>
</dbReference>
<proteinExistence type="predicted"/>
<feature type="coiled-coil region" evidence="6">
    <location>
        <begin position="405"/>
        <end position="435"/>
    </location>
</feature>
<dbReference type="SMART" id="SM00086">
    <property type="entry name" value="PAC"/>
    <property type="match status" value="2"/>
</dbReference>
<dbReference type="NCBIfam" id="TIGR00229">
    <property type="entry name" value="sensory_box"/>
    <property type="match status" value="3"/>
</dbReference>
<dbReference type="EMBL" id="BMOE01000021">
    <property type="protein sequence ID" value="GGJ88651.1"/>
    <property type="molecule type" value="Genomic_DNA"/>
</dbReference>
<dbReference type="InterPro" id="IPR013655">
    <property type="entry name" value="PAS_fold_3"/>
</dbReference>
<feature type="domain" description="PAS" evidence="8">
    <location>
        <begin position="8"/>
        <end position="45"/>
    </location>
</feature>
<dbReference type="GO" id="GO:0000155">
    <property type="term" value="F:phosphorelay sensor kinase activity"/>
    <property type="evidence" value="ECO:0007669"/>
    <property type="project" value="InterPro"/>
</dbReference>
<sequence length="662" mass="73129">MLGGAGWLIHHLPMGVIVQDADGRLLEANRAGRSILGVTGDELSGLNSRDHRWEILNERGQPLAPQDQPAMRAIRSGQVSRATVSLRALSGERRWLKVTAIPQFTEGDDPPPGTRPHLVYSVFEDVTDSYAMQLDFERSEQRYRALVIATSQYVWTNSPEGFMTDEQPDWASLTGQTREEYQGYGWSDAVHPDDRAPTVLRWQEAVSTRTRFDTEHRVRTPGGEYRTFSVRAVPLLDADGELLEWVGLHTDITALRTAEAALKAINADLETQVMERSRAYSDLARFNSLLLGSAGEGIFGLDPQGRARFTNPAAASMLGYTVEELQGQDMHALIHARHADGTPYPEEDCPVSRMLNGLDGSGARRVEGEVFWRKDGTPVPVEYVVTPLPASEDQPGGVVLIFQDVTAAQQARAALEQAIAELERSNRELEQFAYVSSHDLQEPLRTVGSYAELLGRRYRGQLDARADQYLDFMQDAVTRMRQLINDLLSFSRIGRAEAPESPVALDGVLHGVTAGLKALLDEQGASVTWSDLPVVRGNTMHLHQLMSNLVSNALKFRRPDAPPAVTLSARPDEQDAAFTHLQVHDNGIGIAPEFHERVFGLFQRLHRREEYEGTGLGLAICRKIVQGMGGEIWLESDVGVGTTVHLRLPLASGQTTPQPSST</sequence>
<dbReference type="Pfam" id="PF13426">
    <property type="entry name" value="PAS_9"/>
    <property type="match status" value="1"/>
</dbReference>
<evidence type="ECO:0000259" key="7">
    <source>
        <dbReference type="PROSITE" id="PS50109"/>
    </source>
</evidence>
<dbReference type="Proteomes" id="UP000635726">
    <property type="component" value="Unassembled WGS sequence"/>
</dbReference>
<keyword evidence="3" id="KW-0597">Phosphoprotein</keyword>
<evidence type="ECO:0000256" key="2">
    <source>
        <dbReference type="ARBA" id="ARBA00012438"/>
    </source>
</evidence>
<dbReference type="InterPro" id="IPR000700">
    <property type="entry name" value="PAS-assoc_C"/>
</dbReference>
<dbReference type="PROSITE" id="PS50113">
    <property type="entry name" value="PAC"/>
    <property type="match status" value="2"/>
</dbReference>
<comment type="catalytic activity">
    <reaction evidence="1">
        <text>ATP + protein L-histidine = ADP + protein N-phospho-L-histidine.</text>
        <dbReference type="EC" id="2.7.13.3"/>
    </reaction>
</comment>
<dbReference type="InterPro" id="IPR005467">
    <property type="entry name" value="His_kinase_dom"/>
</dbReference>
<dbReference type="Gene3D" id="1.10.287.130">
    <property type="match status" value="1"/>
</dbReference>
<evidence type="ECO:0000259" key="9">
    <source>
        <dbReference type="PROSITE" id="PS50113"/>
    </source>
</evidence>
<dbReference type="AlphaFoldDB" id="A0A917PRA0"/>
<evidence type="ECO:0000256" key="1">
    <source>
        <dbReference type="ARBA" id="ARBA00000085"/>
    </source>
</evidence>
<dbReference type="PROSITE" id="PS50109">
    <property type="entry name" value="HIS_KIN"/>
    <property type="match status" value="1"/>
</dbReference>
<dbReference type="Pfam" id="PF08447">
    <property type="entry name" value="PAS_3"/>
    <property type="match status" value="1"/>
</dbReference>
<keyword evidence="4" id="KW-0808">Transferase</keyword>
<evidence type="ECO:0000313" key="11">
    <source>
        <dbReference type="Proteomes" id="UP000635726"/>
    </source>
</evidence>
<dbReference type="CDD" id="cd00130">
    <property type="entry name" value="PAS"/>
    <property type="match status" value="3"/>
</dbReference>
<evidence type="ECO:0000256" key="5">
    <source>
        <dbReference type="ARBA" id="ARBA00022777"/>
    </source>
</evidence>
<accession>A0A917PRA0</accession>
<dbReference type="SMART" id="SM00388">
    <property type="entry name" value="HisKA"/>
    <property type="match status" value="1"/>
</dbReference>
<dbReference type="FunFam" id="3.30.450.20:FF:000099">
    <property type="entry name" value="Sensory box sensor histidine kinase"/>
    <property type="match status" value="1"/>
</dbReference>
<keyword evidence="6" id="KW-0175">Coiled coil</keyword>
<dbReference type="EC" id="2.7.13.3" evidence="2"/>
<evidence type="ECO:0000256" key="3">
    <source>
        <dbReference type="ARBA" id="ARBA00022553"/>
    </source>
</evidence>
<dbReference type="Pfam" id="PF02518">
    <property type="entry name" value="HATPase_c"/>
    <property type="match status" value="1"/>
</dbReference>
<protein>
    <recommendedName>
        <fullName evidence="2">histidine kinase</fullName>
        <ecNumber evidence="2">2.7.13.3</ecNumber>
    </recommendedName>
</protein>
<dbReference type="Gene3D" id="3.30.565.10">
    <property type="entry name" value="Histidine kinase-like ATPase, C-terminal domain"/>
    <property type="match status" value="1"/>
</dbReference>
<dbReference type="PROSITE" id="PS50112">
    <property type="entry name" value="PAS"/>
    <property type="match status" value="3"/>
</dbReference>